<accession>A0ABV7QF17</accession>
<dbReference type="Pfam" id="PF01522">
    <property type="entry name" value="Polysacc_deac_1"/>
    <property type="match status" value="1"/>
</dbReference>
<evidence type="ECO:0000313" key="4">
    <source>
        <dbReference type="Proteomes" id="UP001595764"/>
    </source>
</evidence>
<name>A0ABV7QF17_9PSEU</name>
<keyword evidence="4" id="KW-1185">Reference proteome</keyword>
<gene>
    <name evidence="3" type="ORF">ACFORO_12080</name>
</gene>
<dbReference type="EMBL" id="JBHRWI010000015">
    <property type="protein sequence ID" value="MFC3510905.1"/>
    <property type="molecule type" value="Genomic_DNA"/>
</dbReference>
<dbReference type="RefSeq" id="WP_377876084.1">
    <property type="nucleotide sequence ID" value="NZ_JBHMAY010000088.1"/>
</dbReference>
<organism evidence="3 4">
    <name type="scientific">Amycolatopsis halotolerans</name>
    <dbReference type="NCBI Taxonomy" id="330083"/>
    <lineage>
        <taxon>Bacteria</taxon>
        <taxon>Bacillati</taxon>
        <taxon>Actinomycetota</taxon>
        <taxon>Actinomycetes</taxon>
        <taxon>Pseudonocardiales</taxon>
        <taxon>Pseudonocardiaceae</taxon>
        <taxon>Amycolatopsis</taxon>
    </lineage>
</organism>
<dbReference type="SUPFAM" id="SSF88713">
    <property type="entry name" value="Glycoside hydrolase/deacetylase"/>
    <property type="match status" value="1"/>
</dbReference>
<feature type="transmembrane region" description="Helical" evidence="1">
    <location>
        <begin position="12"/>
        <end position="32"/>
    </location>
</feature>
<evidence type="ECO:0000313" key="3">
    <source>
        <dbReference type="EMBL" id="MFC3510905.1"/>
    </source>
</evidence>
<sequence>MIRFSLSRRARRWSIGVAVALVLILVGGYVLFRIADSRTFQFFGGLTARVETSEKAVALTFDDGPSPAGVKPVLNALAARGVHATFYLIGSELAAHPDLGRAIAAAGHEIGNHTYSHERMVLITPGRAASEIERTDALIRATGYTGEITVRPPNGKKLFALPYYLHEHDRKTITWDVEPNSFPEIDRSAAAIADYTVTHVRPGSIVLFHPMYAGREQTREAIGPAIDRLRALGYRFVTVSQLLALRGKG</sequence>
<dbReference type="InterPro" id="IPR011330">
    <property type="entry name" value="Glyco_hydro/deAcase_b/a-brl"/>
</dbReference>
<dbReference type="Proteomes" id="UP001595764">
    <property type="component" value="Unassembled WGS sequence"/>
</dbReference>
<dbReference type="PANTHER" id="PTHR10587">
    <property type="entry name" value="GLYCOSYL TRANSFERASE-RELATED"/>
    <property type="match status" value="1"/>
</dbReference>
<dbReference type="PANTHER" id="PTHR10587:SF125">
    <property type="entry name" value="POLYSACCHARIDE DEACETYLASE YHEN-RELATED"/>
    <property type="match status" value="1"/>
</dbReference>
<protein>
    <submittedName>
        <fullName evidence="3">Polysaccharide deacetylase family protein</fullName>
    </submittedName>
</protein>
<reference evidence="4" key="1">
    <citation type="journal article" date="2019" name="Int. J. Syst. Evol. Microbiol.">
        <title>The Global Catalogue of Microorganisms (GCM) 10K type strain sequencing project: providing services to taxonomists for standard genome sequencing and annotation.</title>
        <authorList>
            <consortium name="The Broad Institute Genomics Platform"/>
            <consortium name="The Broad Institute Genome Sequencing Center for Infectious Disease"/>
            <person name="Wu L."/>
            <person name="Ma J."/>
        </authorList>
    </citation>
    <scope>NUCLEOTIDE SEQUENCE [LARGE SCALE GENOMIC DNA]</scope>
    <source>
        <strain evidence="4">CGMCC 4.7682</strain>
    </source>
</reference>
<evidence type="ECO:0000256" key="1">
    <source>
        <dbReference type="SAM" id="Phobius"/>
    </source>
</evidence>
<dbReference type="Gene3D" id="3.20.20.370">
    <property type="entry name" value="Glycoside hydrolase/deacetylase"/>
    <property type="match status" value="1"/>
</dbReference>
<comment type="caution">
    <text evidence="3">The sequence shown here is derived from an EMBL/GenBank/DDBJ whole genome shotgun (WGS) entry which is preliminary data.</text>
</comment>
<dbReference type="InterPro" id="IPR002509">
    <property type="entry name" value="NODB_dom"/>
</dbReference>
<keyword evidence="1" id="KW-0472">Membrane</keyword>
<dbReference type="PROSITE" id="PS51677">
    <property type="entry name" value="NODB"/>
    <property type="match status" value="1"/>
</dbReference>
<evidence type="ECO:0000259" key="2">
    <source>
        <dbReference type="PROSITE" id="PS51677"/>
    </source>
</evidence>
<feature type="domain" description="NodB homology" evidence="2">
    <location>
        <begin position="55"/>
        <end position="237"/>
    </location>
</feature>
<keyword evidence="1" id="KW-1133">Transmembrane helix</keyword>
<proteinExistence type="predicted"/>
<keyword evidence="1" id="KW-0812">Transmembrane</keyword>
<dbReference type="InterPro" id="IPR050248">
    <property type="entry name" value="Polysacc_deacetylase_ArnD"/>
</dbReference>